<comment type="caution">
    <text evidence="11">The sequence shown here is derived from an EMBL/GenBank/DDBJ whole genome shotgun (WGS) entry which is preliminary data.</text>
</comment>
<dbReference type="InterPro" id="IPR050347">
    <property type="entry name" value="Bact_Beta-galactosidase"/>
</dbReference>
<dbReference type="Gene3D" id="2.60.120.260">
    <property type="entry name" value="Galactose-binding domain-like"/>
    <property type="match status" value="1"/>
</dbReference>
<protein>
    <recommendedName>
        <fullName evidence="5">beta-galactosidase</fullName>
        <ecNumber evidence="5">3.2.1.23</ecNumber>
    </recommendedName>
    <alternativeName>
        <fullName evidence="9">Lactase</fullName>
    </alternativeName>
</protein>
<dbReference type="InterPro" id="IPR006101">
    <property type="entry name" value="Glyco_hydro_2"/>
</dbReference>
<dbReference type="InterPro" id="IPR011013">
    <property type="entry name" value="Gal_mutarotase_sf_dom"/>
</dbReference>
<evidence type="ECO:0000256" key="6">
    <source>
        <dbReference type="ARBA" id="ARBA00022801"/>
    </source>
</evidence>
<dbReference type="InterPro" id="IPR008979">
    <property type="entry name" value="Galactose-bd-like_sf"/>
</dbReference>
<dbReference type="Pfam" id="PF00703">
    <property type="entry name" value="Glyco_hydro_2"/>
    <property type="match status" value="1"/>
</dbReference>
<dbReference type="AlphaFoldDB" id="A0A315YZG0"/>
<comment type="cofactor">
    <cofactor evidence="2">
        <name>Ca(2+)</name>
        <dbReference type="ChEBI" id="CHEBI:29108"/>
    </cofactor>
</comment>
<evidence type="ECO:0000256" key="2">
    <source>
        <dbReference type="ARBA" id="ARBA00001913"/>
    </source>
</evidence>
<dbReference type="InterPro" id="IPR013783">
    <property type="entry name" value="Ig-like_fold"/>
</dbReference>
<dbReference type="RefSeq" id="WP_109622719.1">
    <property type="nucleotide sequence ID" value="NZ_QGDO01000010.1"/>
</dbReference>
<dbReference type="SMART" id="SM01038">
    <property type="entry name" value="Bgal_small_N"/>
    <property type="match status" value="1"/>
</dbReference>
<dbReference type="GO" id="GO:0004565">
    <property type="term" value="F:beta-galactosidase activity"/>
    <property type="evidence" value="ECO:0007669"/>
    <property type="project" value="UniProtKB-EC"/>
</dbReference>
<dbReference type="PANTHER" id="PTHR46323">
    <property type="entry name" value="BETA-GALACTOSIDASE"/>
    <property type="match status" value="1"/>
</dbReference>
<dbReference type="PANTHER" id="PTHR46323:SF2">
    <property type="entry name" value="BETA-GALACTOSIDASE"/>
    <property type="match status" value="1"/>
</dbReference>
<evidence type="ECO:0000256" key="7">
    <source>
        <dbReference type="ARBA" id="ARBA00022837"/>
    </source>
</evidence>
<evidence type="ECO:0000256" key="3">
    <source>
        <dbReference type="ARBA" id="ARBA00007401"/>
    </source>
</evidence>
<feature type="domain" description="Beta galactosidase small chain/" evidence="10">
    <location>
        <begin position="760"/>
        <end position="1048"/>
    </location>
</feature>
<name>A0A315YZG0_SEDFL</name>
<dbReference type="InterPro" id="IPR017853">
    <property type="entry name" value="GH"/>
</dbReference>
<dbReference type="InterPro" id="IPR006103">
    <property type="entry name" value="Glyco_hydro_2_cat"/>
</dbReference>
<comment type="similarity">
    <text evidence="3">Belongs to the glycosyl hydrolase 2 family.</text>
</comment>
<dbReference type="Pfam" id="PF02836">
    <property type="entry name" value="Glyco_hydro_2_C"/>
    <property type="match status" value="1"/>
</dbReference>
<evidence type="ECO:0000259" key="10">
    <source>
        <dbReference type="SMART" id="SM01038"/>
    </source>
</evidence>
<evidence type="ECO:0000256" key="9">
    <source>
        <dbReference type="ARBA" id="ARBA00032230"/>
    </source>
</evidence>
<evidence type="ECO:0000256" key="1">
    <source>
        <dbReference type="ARBA" id="ARBA00001412"/>
    </source>
</evidence>
<evidence type="ECO:0000256" key="4">
    <source>
        <dbReference type="ARBA" id="ARBA00011245"/>
    </source>
</evidence>
<dbReference type="SUPFAM" id="SSF49785">
    <property type="entry name" value="Galactose-binding domain-like"/>
    <property type="match status" value="1"/>
</dbReference>
<dbReference type="InterPro" id="IPR036156">
    <property type="entry name" value="Beta-gal/glucu_dom_sf"/>
</dbReference>
<keyword evidence="8" id="KW-0326">Glycosidase</keyword>
<dbReference type="Pfam" id="PF02837">
    <property type="entry name" value="Glyco_hydro_2_N"/>
    <property type="match status" value="1"/>
</dbReference>
<dbReference type="InterPro" id="IPR004199">
    <property type="entry name" value="B-gal_small/dom_5"/>
</dbReference>
<dbReference type="InterPro" id="IPR006104">
    <property type="entry name" value="Glyco_hydro_2_N"/>
</dbReference>
<accession>A0A315YZG0</accession>
<dbReference type="InterPro" id="IPR032312">
    <property type="entry name" value="LacZ_4"/>
</dbReference>
<evidence type="ECO:0000256" key="8">
    <source>
        <dbReference type="ARBA" id="ARBA00023295"/>
    </source>
</evidence>
<dbReference type="Gene3D" id="2.70.98.10">
    <property type="match status" value="1"/>
</dbReference>
<dbReference type="GO" id="GO:0009341">
    <property type="term" value="C:beta-galactosidase complex"/>
    <property type="evidence" value="ECO:0007669"/>
    <property type="project" value="InterPro"/>
</dbReference>
<comment type="catalytic activity">
    <reaction evidence="1">
        <text>Hydrolysis of terminal non-reducing beta-D-galactose residues in beta-D-galactosides.</text>
        <dbReference type="EC" id="3.2.1.23"/>
    </reaction>
</comment>
<dbReference type="GO" id="GO:0005990">
    <property type="term" value="P:lactose catabolic process"/>
    <property type="evidence" value="ECO:0007669"/>
    <property type="project" value="TreeGrafter"/>
</dbReference>
<evidence type="ECO:0000313" key="12">
    <source>
        <dbReference type="Proteomes" id="UP000245535"/>
    </source>
</evidence>
<reference evidence="11 12" key="1">
    <citation type="submission" date="2018-03" db="EMBL/GenBank/DDBJ databases">
        <title>Genomic Encyclopedia of Archaeal and Bacterial Type Strains, Phase II (KMG-II): from individual species to whole genera.</title>
        <authorList>
            <person name="Goeker M."/>
        </authorList>
    </citation>
    <scope>NUCLEOTIDE SEQUENCE [LARGE SCALE GENOMIC DNA]</scope>
    <source>
        <strain evidence="11 12">DSM 28229</strain>
    </source>
</reference>
<sequence length="1071" mass="123188">MKKSYYLVFLTLIINACGLSNPPKKGDVLKEWQDPTVFNINRLPARATFIPFQDKVAALAADIDQSVFVKDLGGTWKFHYSSNPQDRPSDFYKEGFSVKDWDDIQVPGTIEVQGFGYPIYTNIPYPFTLDTSVYVLPEENPVGAYKTTFDYRSIEKGEEVLLHFGGVASAYYVWLNGEFLGYSEGSKTPTEYEVTKYLKEGVNELAVEVYRFSSGSYLEDQDFWRLSGIHREVQLITRPKAHLDDYSIRTDFDVSTQKGILQLQANTSASVDEIDVSILEKDNLVYTKTLEKGDQDFFIENQALEVDFWTAETPNVYTLLLELKDKEGKTSEVITQKVGFRNIKIENGQLKVNNKAILLKGVNLHEFHPVTGHFVDEEMMLKDLKLMKAHNINAIRTSHYPQPEKMYEFCLENGFYMCDEANIEIHGIGADLQGMNYDRSKHPAFLEEWEAMHLDRVRRMYERDKNQSAIIYWSLGNESSNGPVFSKCYDSLKKWDKIRPVVYEQADKVRNTDMIAPMYDELDVMEAYALGDDPRPYVQCEYAHSMGNSTGNLKEFWDLIEKYPKLQGAYIWDWVDQGLQAYTEEGKPYWAYGGDFGPDDVPSDDNFCLNGLVDPDRTPQPALKEVKKVYQNISFEWENVLKHSLKVKNKYRFLNLSEFKLRYQLKESGGKVVQEGIVELPKIKPENEGIIHLPIRTISMVRSADYYLHLEVLKDEPLVLLTSDHIYASEQLPYQLASEYEKLTTTGSSLEFGETDEFLEVKNENFSVEFDKKSGKISHLNYGGDEYFKEGFTIDLFRGITDNDYGWKMEEKCAIWRDVDQSQCLKEFSFTPVNNHLKVNCNFEIGSPTKYASIQLQYEIYPSGDIVIHSTFKPLQGKLPILPRFGLQAVLEEGLKSVGYYGRGPEENYIDRKTAMEIDWYESEAEDLYWAYSRPQENGNHTETKYLSVSNKDGDGLLFVTESIPFNFTALPYAREDFLVADNAPNLNEEQKKKLRLRHTTDIDVRENVYLNIDYGQSGVAGNNSWGAMALEKYQLKPKPMSYSFRISPIDAKSNVHQLARKRVKASEKAL</sequence>
<dbReference type="EMBL" id="QGDO01000010">
    <property type="protein sequence ID" value="PWJ34975.1"/>
    <property type="molecule type" value="Genomic_DNA"/>
</dbReference>
<evidence type="ECO:0000256" key="5">
    <source>
        <dbReference type="ARBA" id="ARBA00012756"/>
    </source>
</evidence>
<keyword evidence="12" id="KW-1185">Reference proteome</keyword>
<dbReference type="EC" id="3.2.1.23" evidence="5"/>
<dbReference type="GO" id="GO:0030246">
    <property type="term" value="F:carbohydrate binding"/>
    <property type="evidence" value="ECO:0007669"/>
    <property type="project" value="InterPro"/>
</dbReference>
<dbReference type="OrthoDB" id="857501at2"/>
<keyword evidence="6" id="KW-0378">Hydrolase</keyword>
<dbReference type="SUPFAM" id="SSF51445">
    <property type="entry name" value="(Trans)glycosidases"/>
    <property type="match status" value="1"/>
</dbReference>
<dbReference type="PRINTS" id="PR00132">
    <property type="entry name" value="GLHYDRLASE2"/>
</dbReference>
<dbReference type="Proteomes" id="UP000245535">
    <property type="component" value="Unassembled WGS sequence"/>
</dbReference>
<dbReference type="SUPFAM" id="SSF74650">
    <property type="entry name" value="Galactose mutarotase-like"/>
    <property type="match status" value="1"/>
</dbReference>
<dbReference type="Pfam" id="PF02929">
    <property type="entry name" value="Bgal_small_N"/>
    <property type="match status" value="1"/>
</dbReference>
<dbReference type="Gene3D" id="2.60.40.10">
    <property type="entry name" value="Immunoglobulins"/>
    <property type="match status" value="2"/>
</dbReference>
<comment type="subunit">
    <text evidence="4">Monomer.</text>
</comment>
<evidence type="ECO:0000313" key="11">
    <source>
        <dbReference type="EMBL" id="PWJ34975.1"/>
    </source>
</evidence>
<gene>
    <name evidence="11" type="ORF">BC781_11016</name>
</gene>
<dbReference type="Gene3D" id="3.20.20.80">
    <property type="entry name" value="Glycosidases"/>
    <property type="match status" value="1"/>
</dbReference>
<keyword evidence="7" id="KW-0106">Calcium</keyword>
<organism evidence="11 12">
    <name type="scientific">Sediminitomix flava</name>
    <dbReference type="NCBI Taxonomy" id="379075"/>
    <lineage>
        <taxon>Bacteria</taxon>
        <taxon>Pseudomonadati</taxon>
        <taxon>Bacteroidota</taxon>
        <taxon>Cytophagia</taxon>
        <taxon>Cytophagales</taxon>
        <taxon>Flammeovirgaceae</taxon>
        <taxon>Sediminitomix</taxon>
    </lineage>
</organism>
<dbReference type="InterPro" id="IPR014718">
    <property type="entry name" value="GH-type_carb-bd"/>
</dbReference>
<dbReference type="InterPro" id="IPR006102">
    <property type="entry name" value="Ig-like_GH2"/>
</dbReference>
<proteinExistence type="inferred from homology"/>
<dbReference type="SUPFAM" id="SSF49303">
    <property type="entry name" value="beta-Galactosidase/glucuronidase domain"/>
    <property type="match status" value="2"/>
</dbReference>
<dbReference type="Pfam" id="PF16353">
    <property type="entry name" value="LacZ_4"/>
    <property type="match status" value="1"/>
</dbReference>